<keyword evidence="1" id="KW-0812">Transmembrane</keyword>
<dbReference type="AlphaFoldDB" id="A0A8S8XDB2"/>
<keyword evidence="3" id="KW-1185">Reference proteome</keyword>
<accession>A0A8S8XDB2</accession>
<reference evidence="2" key="1">
    <citation type="submission" date="2021-02" db="EMBL/GenBank/DDBJ databases">
        <title>Genome sequence of Rhodospirillales sp. strain TMPK1 isolated from soil.</title>
        <authorList>
            <person name="Nakai R."/>
            <person name="Kusada H."/>
            <person name="Tamaki H."/>
        </authorList>
    </citation>
    <scope>NUCLEOTIDE SEQUENCE</scope>
    <source>
        <strain evidence="2">TMPK1</strain>
    </source>
</reference>
<name>A0A8S8XDB2_9PROT</name>
<sequence length="88" mass="9662">MTMPTEASPHRARAALKAAMVAAIVLVILIGALAIVDADAVYNLKRRLSLWLILAIVVIIDLLSFIVFALLFAAYKWIKRDLDPATDD</sequence>
<dbReference type="Proteomes" id="UP000681075">
    <property type="component" value="Unassembled WGS sequence"/>
</dbReference>
<dbReference type="RefSeq" id="WP_420243151.1">
    <property type="nucleotide sequence ID" value="NZ_BOPV01000001.1"/>
</dbReference>
<dbReference type="EMBL" id="BOPV01000001">
    <property type="protein sequence ID" value="GIL40042.1"/>
    <property type="molecule type" value="Genomic_DNA"/>
</dbReference>
<comment type="caution">
    <text evidence="2">The sequence shown here is derived from an EMBL/GenBank/DDBJ whole genome shotgun (WGS) entry which is preliminary data.</text>
</comment>
<evidence type="ECO:0000313" key="2">
    <source>
        <dbReference type="EMBL" id="GIL40042.1"/>
    </source>
</evidence>
<organism evidence="2 3">
    <name type="scientific">Roseiterribacter gracilis</name>
    <dbReference type="NCBI Taxonomy" id="2812848"/>
    <lineage>
        <taxon>Bacteria</taxon>
        <taxon>Pseudomonadati</taxon>
        <taxon>Pseudomonadota</taxon>
        <taxon>Alphaproteobacteria</taxon>
        <taxon>Rhodospirillales</taxon>
        <taxon>Roseiterribacteraceae</taxon>
        <taxon>Roseiterribacter</taxon>
    </lineage>
</organism>
<proteinExistence type="predicted"/>
<feature type="transmembrane region" description="Helical" evidence="1">
    <location>
        <begin position="48"/>
        <end position="75"/>
    </location>
</feature>
<evidence type="ECO:0000313" key="3">
    <source>
        <dbReference type="Proteomes" id="UP000681075"/>
    </source>
</evidence>
<keyword evidence="1" id="KW-0472">Membrane</keyword>
<keyword evidence="1" id="KW-1133">Transmembrane helix</keyword>
<protein>
    <submittedName>
        <fullName evidence="2">Uncharacterized protein</fullName>
    </submittedName>
</protein>
<evidence type="ECO:0000256" key="1">
    <source>
        <dbReference type="SAM" id="Phobius"/>
    </source>
</evidence>
<gene>
    <name evidence="2" type="ORF">TMPK1_22790</name>
</gene>